<reference evidence="1 2" key="1">
    <citation type="submission" date="2015-02" db="EMBL/GenBank/DDBJ databases">
        <title>Single-cell genomics of uncultivated deep-branching MTB reveals a conserved set of magnetosome genes.</title>
        <authorList>
            <person name="Kolinko S."/>
            <person name="Richter M."/>
            <person name="Glockner F.O."/>
            <person name="Brachmann A."/>
            <person name="Schuler D."/>
        </authorList>
    </citation>
    <scope>NUCLEOTIDE SEQUENCE [LARGE SCALE GENOMIC DNA]</scope>
    <source>
        <strain evidence="1">SKK-01</strain>
    </source>
</reference>
<evidence type="ECO:0000313" key="2">
    <source>
        <dbReference type="Proteomes" id="UP000033428"/>
    </source>
</evidence>
<keyword evidence="2" id="KW-1185">Reference proteome</keyword>
<dbReference type="EMBL" id="JYNY01000425">
    <property type="protein sequence ID" value="KJJ83994.1"/>
    <property type="molecule type" value="Genomic_DNA"/>
</dbReference>
<evidence type="ECO:0000313" key="1">
    <source>
        <dbReference type="EMBL" id="KJJ83994.1"/>
    </source>
</evidence>
<comment type="caution">
    <text evidence="1">The sequence shown here is derived from an EMBL/GenBank/DDBJ whole genome shotgun (WGS) entry which is preliminary data.</text>
</comment>
<protein>
    <submittedName>
        <fullName evidence="1">Uncharacterized protein</fullName>
    </submittedName>
</protein>
<accession>A0A0F0CPP4</accession>
<dbReference type="Proteomes" id="UP000033428">
    <property type="component" value="Unassembled WGS sequence"/>
</dbReference>
<organism evidence="1 2">
    <name type="scientific">Candidatus Omnitrophus magneticus</name>
    <dbReference type="NCBI Taxonomy" id="1609969"/>
    <lineage>
        <taxon>Bacteria</taxon>
        <taxon>Pseudomonadati</taxon>
        <taxon>Candidatus Omnitrophota</taxon>
        <taxon>Candidatus Omnitrophus</taxon>
    </lineage>
</organism>
<dbReference type="AlphaFoldDB" id="A0A0F0CPP4"/>
<name>A0A0F0CPP4_9BACT</name>
<sequence>MRIRHYQKAGIRLTQTNYIPCIPDIHKIQLIQKCGNIPQRILVMPDSGAVRKV</sequence>
<gene>
    <name evidence="1" type="ORF">OMAG_002138</name>
</gene>
<proteinExistence type="predicted"/>